<evidence type="ECO:0000259" key="7">
    <source>
        <dbReference type="PROSITE" id="PS50110"/>
    </source>
</evidence>
<dbReference type="Gene3D" id="3.40.50.2300">
    <property type="match status" value="1"/>
</dbReference>
<comment type="caution">
    <text evidence="8">The sequence shown here is derived from an EMBL/GenBank/DDBJ whole genome shotgun (WGS) entry which is preliminary data.</text>
</comment>
<sequence length="244" mass="26002">MREISGLVYIVDDDASVQRSLTRLVRTCGYLAEAFSCVRDFTARASVSGIPACVVLDVRLPDASGFELLGAIDPRLPIIFLTGYGDIAMTVKAIKAGAIDFLTKPVLESDLLGAIERALTYSAHLASEVSQLEALRIRASRLTPREREVMDLVVRGRLNKVIASELGTTEKTIKAHRAMVMRKMQVRSVAELVRAADKVAVPHVTGTRGPSGAGCGVAPERSGSAAGKAVATRQPDSSDGLLSK</sequence>
<dbReference type="PANTHER" id="PTHR44688">
    <property type="entry name" value="DNA-BINDING TRANSCRIPTIONAL ACTIVATOR DEVR_DOSR"/>
    <property type="match status" value="1"/>
</dbReference>
<keyword evidence="1" id="KW-0805">Transcription regulation</keyword>
<dbReference type="Pfam" id="PF00196">
    <property type="entry name" value="GerE"/>
    <property type="match status" value="1"/>
</dbReference>
<dbReference type="RefSeq" id="WP_336602150.1">
    <property type="nucleotide sequence ID" value="NZ_JACFYJ010000117.1"/>
</dbReference>
<keyword evidence="3" id="KW-0804">Transcription</keyword>
<proteinExistence type="predicted"/>
<keyword evidence="4" id="KW-0597">Phosphoprotein</keyword>
<evidence type="ECO:0000313" key="9">
    <source>
        <dbReference type="Proteomes" id="UP001386437"/>
    </source>
</evidence>
<dbReference type="Pfam" id="PF00072">
    <property type="entry name" value="Response_reg"/>
    <property type="match status" value="1"/>
</dbReference>
<dbReference type="SMART" id="SM00421">
    <property type="entry name" value="HTH_LUXR"/>
    <property type="match status" value="1"/>
</dbReference>
<dbReference type="PRINTS" id="PR00038">
    <property type="entry name" value="HTHLUXR"/>
</dbReference>
<keyword evidence="9" id="KW-1185">Reference proteome</keyword>
<name>A0ABU8J460_9BURK</name>
<dbReference type="SUPFAM" id="SSF52172">
    <property type="entry name" value="CheY-like"/>
    <property type="match status" value="1"/>
</dbReference>
<evidence type="ECO:0000256" key="3">
    <source>
        <dbReference type="ARBA" id="ARBA00023163"/>
    </source>
</evidence>
<feature type="modified residue" description="4-aspartylphosphate" evidence="4">
    <location>
        <position position="57"/>
    </location>
</feature>
<organism evidence="8 9">
    <name type="scientific">Paraburkholderia bengalensis</name>
    <dbReference type="NCBI Taxonomy" id="2747562"/>
    <lineage>
        <taxon>Bacteria</taxon>
        <taxon>Pseudomonadati</taxon>
        <taxon>Pseudomonadota</taxon>
        <taxon>Betaproteobacteria</taxon>
        <taxon>Burkholderiales</taxon>
        <taxon>Burkholderiaceae</taxon>
        <taxon>Paraburkholderia</taxon>
    </lineage>
</organism>
<dbReference type="EMBL" id="JACFYJ010000117">
    <property type="protein sequence ID" value="MEI6002536.1"/>
    <property type="molecule type" value="Genomic_DNA"/>
</dbReference>
<dbReference type="PROSITE" id="PS50110">
    <property type="entry name" value="RESPONSE_REGULATORY"/>
    <property type="match status" value="1"/>
</dbReference>
<evidence type="ECO:0000256" key="5">
    <source>
        <dbReference type="SAM" id="MobiDB-lite"/>
    </source>
</evidence>
<dbReference type="CDD" id="cd06170">
    <property type="entry name" value="LuxR_C_like"/>
    <property type="match status" value="1"/>
</dbReference>
<dbReference type="Gene3D" id="1.10.10.10">
    <property type="entry name" value="Winged helix-like DNA-binding domain superfamily/Winged helix DNA-binding domain"/>
    <property type="match status" value="1"/>
</dbReference>
<dbReference type="InterPro" id="IPR011006">
    <property type="entry name" value="CheY-like_superfamily"/>
</dbReference>
<evidence type="ECO:0000259" key="6">
    <source>
        <dbReference type="PROSITE" id="PS50043"/>
    </source>
</evidence>
<dbReference type="SUPFAM" id="SSF46894">
    <property type="entry name" value="C-terminal effector domain of the bipartite response regulators"/>
    <property type="match status" value="1"/>
</dbReference>
<evidence type="ECO:0000256" key="4">
    <source>
        <dbReference type="PROSITE-ProRule" id="PRU00169"/>
    </source>
</evidence>
<dbReference type="SMART" id="SM00448">
    <property type="entry name" value="REC"/>
    <property type="match status" value="1"/>
</dbReference>
<feature type="domain" description="Response regulatory" evidence="7">
    <location>
        <begin position="7"/>
        <end position="119"/>
    </location>
</feature>
<dbReference type="PROSITE" id="PS50043">
    <property type="entry name" value="HTH_LUXR_2"/>
    <property type="match status" value="1"/>
</dbReference>
<dbReference type="InterPro" id="IPR036388">
    <property type="entry name" value="WH-like_DNA-bd_sf"/>
</dbReference>
<protein>
    <submittedName>
        <fullName evidence="8">Response regulator transcription factor</fullName>
    </submittedName>
</protein>
<gene>
    <name evidence="8" type="ORF">H3V53_37115</name>
</gene>
<dbReference type="InterPro" id="IPR016032">
    <property type="entry name" value="Sig_transdc_resp-reg_C-effctor"/>
</dbReference>
<dbReference type="InterPro" id="IPR001789">
    <property type="entry name" value="Sig_transdc_resp-reg_receiver"/>
</dbReference>
<dbReference type="PANTHER" id="PTHR44688:SF16">
    <property type="entry name" value="DNA-BINDING TRANSCRIPTIONAL ACTIVATOR DEVR_DOSR"/>
    <property type="match status" value="1"/>
</dbReference>
<keyword evidence="2" id="KW-0238">DNA-binding</keyword>
<reference evidence="8 9" key="1">
    <citation type="journal article" date="2022" name="Arch. Microbiol.">
        <title>Paraburkholderia bengalensis sp. nov. isolated from roots of Oryza sativa, IR64.</title>
        <authorList>
            <person name="Nag P."/>
            <person name="Mondal N."/>
            <person name="Sarkar J."/>
            <person name="Das S."/>
        </authorList>
    </citation>
    <scope>NUCLEOTIDE SEQUENCE [LARGE SCALE GENOMIC DNA]</scope>
    <source>
        <strain evidence="8 9">IR64_4_BI</strain>
    </source>
</reference>
<evidence type="ECO:0000256" key="2">
    <source>
        <dbReference type="ARBA" id="ARBA00023125"/>
    </source>
</evidence>
<feature type="region of interest" description="Disordered" evidence="5">
    <location>
        <begin position="203"/>
        <end position="244"/>
    </location>
</feature>
<dbReference type="InterPro" id="IPR000792">
    <property type="entry name" value="Tscrpt_reg_LuxR_C"/>
</dbReference>
<dbReference type="Proteomes" id="UP001386437">
    <property type="component" value="Unassembled WGS sequence"/>
</dbReference>
<evidence type="ECO:0000256" key="1">
    <source>
        <dbReference type="ARBA" id="ARBA00023015"/>
    </source>
</evidence>
<feature type="domain" description="HTH luxR-type" evidence="6">
    <location>
        <begin position="135"/>
        <end position="200"/>
    </location>
</feature>
<accession>A0ABU8J460</accession>
<evidence type="ECO:0000313" key="8">
    <source>
        <dbReference type="EMBL" id="MEI6002536.1"/>
    </source>
</evidence>